<keyword evidence="3" id="KW-0547">Nucleotide-binding</keyword>
<name>A6DIU7_9BACT</name>
<evidence type="ECO:0000313" key="7">
    <source>
        <dbReference type="Proteomes" id="UP000004947"/>
    </source>
</evidence>
<organism evidence="6 7">
    <name type="scientific">Lentisphaera araneosa HTCC2155</name>
    <dbReference type="NCBI Taxonomy" id="313628"/>
    <lineage>
        <taxon>Bacteria</taxon>
        <taxon>Pseudomonadati</taxon>
        <taxon>Lentisphaerota</taxon>
        <taxon>Lentisphaeria</taxon>
        <taxon>Lentisphaerales</taxon>
        <taxon>Lentisphaeraceae</taxon>
        <taxon>Lentisphaera</taxon>
    </lineage>
</organism>
<sequence>MHSCHDHNHENHQHHCHDLEGPVIEIKDMFFSYGEKNILQDLSLEVKHGENICVIGPNGGGKTTLLKLLLGFLRPASGSVKIFGTAAHHTCDQIGYVPQHVKLNNNFPITVKEVVLMGCHLHSIFSRHKKACHDQAQEAMDFMRIGDLGKQQFNSLSGGQRQRVLIARAIASHPALLLLDEPTANVDPGSAEDFRELISKLKGQATVLTVSHDISFITGDIDRAFVVNRSLQDLSPQEIHADKLMNYYRGGK</sequence>
<keyword evidence="4 6" id="KW-0067">ATP-binding</keyword>
<keyword evidence="2" id="KW-0813">Transport</keyword>
<comment type="similarity">
    <text evidence="1">Belongs to the ABC transporter superfamily.</text>
</comment>
<evidence type="ECO:0000256" key="4">
    <source>
        <dbReference type="ARBA" id="ARBA00022840"/>
    </source>
</evidence>
<dbReference type="STRING" id="313628.LNTAR_10721"/>
<dbReference type="PANTHER" id="PTHR42734:SF17">
    <property type="entry name" value="METAL TRANSPORT SYSTEM ATP-BINDING PROTEIN TM_0124-RELATED"/>
    <property type="match status" value="1"/>
</dbReference>
<dbReference type="GO" id="GO:0016887">
    <property type="term" value="F:ATP hydrolysis activity"/>
    <property type="evidence" value="ECO:0007669"/>
    <property type="project" value="InterPro"/>
</dbReference>
<dbReference type="AlphaFoldDB" id="A6DIU7"/>
<dbReference type="SUPFAM" id="SSF52540">
    <property type="entry name" value="P-loop containing nucleoside triphosphate hydrolases"/>
    <property type="match status" value="1"/>
</dbReference>
<comment type="caution">
    <text evidence="6">The sequence shown here is derived from an EMBL/GenBank/DDBJ whole genome shotgun (WGS) entry which is preliminary data.</text>
</comment>
<dbReference type="Pfam" id="PF00005">
    <property type="entry name" value="ABC_tran"/>
    <property type="match status" value="1"/>
</dbReference>
<dbReference type="Proteomes" id="UP000004947">
    <property type="component" value="Unassembled WGS sequence"/>
</dbReference>
<dbReference type="InterPro" id="IPR003439">
    <property type="entry name" value="ABC_transporter-like_ATP-bd"/>
</dbReference>
<evidence type="ECO:0000259" key="5">
    <source>
        <dbReference type="PROSITE" id="PS50893"/>
    </source>
</evidence>
<evidence type="ECO:0000313" key="6">
    <source>
        <dbReference type="EMBL" id="EDM28383.1"/>
    </source>
</evidence>
<dbReference type="Gene3D" id="3.40.50.300">
    <property type="entry name" value="P-loop containing nucleotide triphosphate hydrolases"/>
    <property type="match status" value="1"/>
</dbReference>
<dbReference type="GO" id="GO:0005524">
    <property type="term" value="F:ATP binding"/>
    <property type="evidence" value="ECO:0007669"/>
    <property type="project" value="UniProtKB-KW"/>
</dbReference>
<dbReference type="InterPro" id="IPR003593">
    <property type="entry name" value="AAA+_ATPase"/>
</dbReference>
<dbReference type="InterPro" id="IPR017871">
    <property type="entry name" value="ABC_transporter-like_CS"/>
</dbReference>
<keyword evidence="7" id="KW-1185">Reference proteome</keyword>
<protein>
    <submittedName>
        <fullName evidence="6">ABC-type zinc transport system ATP-binding protein</fullName>
    </submittedName>
</protein>
<dbReference type="InterPro" id="IPR050153">
    <property type="entry name" value="Metal_Ion_Import_ABC"/>
</dbReference>
<dbReference type="eggNOG" id="COG1121">
    <property type="taxonomic scope" value="Bacteria"/>
</dbReference>
<evidence type="ECO:0000256" key="3">
    <source>
        <dbReference type="ARBA" id="ARBA00022741"/>
    </source>
</evidence>
<reference evidence="6 7" key="1">
    <citation type="journal article" date="2010" name="J. Bacteriol.">
        <title>Genome sequence of Lentisphaera araneosa HTCC2155T, the type species of the order Lentisphaerales in the phylum Lentisphaerae.</title>
        <authorList>
            <person name="Thrash J.C."/>
            <person name="Cho J.C."/>
            <person name="Vergin K.L."/>
            <person name="Morris R.M."/>
            <person name="Giovannoni S.J."/>
        </authorList>
    </citation>
    <scope>NUCLEOTIDE SEQUENCE [LARGE SCALE GENOMIC DNA]</scope>
    <source>
        <strain evidence="6 7">HTCC2155</strain>
    </source>
</reference>
<accession>A6DIU7</accession>
<gene>
    <name evidence="6" type="ORF">LNTAR_10721</name>
</gene>
<dbReference type="PANTHER" id="PTHR42734">
    <property type="entry name" value="METAL TRANSPORT SYSTEM ATP-BINDING PROTEIN TM_0124-RELATED"/>
    <property type="match status" value="1"/>
</dbReference>
<proteinExistence type="inferred from homology"/>
<evidence type="ECO:0000256" key="1">
    <source>
        <dbReference type="ARBA" id="ARBA00005417"/>
    </source>
</evidence>
<evidence type="ECO:0000256" key="2">
    <source>
        <dbReference type="ARBA" id="ARBA00022448"/>
    </source>
</evidence>
<dbReference type="SMART" id="SM00382">
    <property type="entry name" value="AAA"/>
    <property type="match status" value="1"/>
</dbReference>
<dbReference type="InterPro" id="IPR027417">
    <property type="entry name" value="P-loop_NTPase"/>
</dbReference>
<dbReference type="PROSITE" id="PS50893">
    <property type="entry name" value="ABC_TRANSPORTER_2"/>
    <property type="match status" value="1"/>
</dbReference>
<feature type="domain" description="ABC transporter" evidence="5">
    <location>
        <begin position="24"/>
        <end position="252"/>
    </location>
</feature>
<dbReference type="EMBL" id="ABCK01000005">
    <property type="protein sequence ID" value="EDM28383.1"/>
    <property type="molecule type" value="Genomic_DNA"/>
</dbReference>
<dbReference type="PROSITE" id="PS00211">
    <property type="entry name" value="ABC_TRANSPORTER_1"/>
    <property type="match status" value="1"/>
</dbReference>